<organism evidence="2 3">
    <name type="scientific">Gordonia defluvii</name>
    <dbReference type="NCBI Taxonomy" id="283718"/>
    <lineage>
        <taxon>Bacteria</taxon>
        <taxon>Bacillati</taxon>
        <taxon>Actinomycetota</taxon>
        <taxon>Actinomycetes</taxon>
        <taxon>Mycobacteriales</taxon>
        <taxon>Gordoniaceae</taxon>
        <taxon>Gordonia</taxon>
    </lineage>
</organism>
<dbReference type="InterPro" id="IPR023213">
    <property type="entry name" value="CAT-like_dom_sf"/>
</dbReference>
<accession>A0ABP6LN11</accession>
<comment type="caution">
    <text evidence="2">The sequence shown here is derived from an EMBL/GenBank/DDBJ whole genome shotgun (WGS) entry which is preliminary data.</text>
</comment>
<dbReference type="EMBL" id="BAAAVS010000060">
    <property type="protein sequence ID" value="GAA3049816.1"/>
    <property type="molecule type" value="Genomic_DNA"/>
</dbReference>
<dbReference type="RefSeq" id="WP_290706292.1">
    <property type="nucleotide sequence ID" value="NZ_BAAAVS010000060.1"/>
</dbReference>
<dbReference type="Gene3D" id="3.30.559.30">
    <property type="entry name" value="Nonribosomal peptide synthetase, condensation domain"/>
    <property type="match status" value="1"/>
</dbReference>
<evidence type="ECO:0000313" key="2">
    <source>
        <dbReference type="EMBL" id="GAA3049816.1"/>
    </source>
</evidence>
<evidence type="ECO:0000313" key="3">
    <source>
        <dbReference type="Proteomes" id="UP001501035"/>
    </source>
</evidence>
<proteinExistence type="predicted"/>
<dbReference type="InterPro" id="IPR001242">
    <property type="entry name" value="Condensation_dom"/>
</dbReference>
<reference evidence="3" key="1">
    <citation type="journal article" date="2019" name="Int. J. Syst. Evol. Microbiol.">
        <title>The Global Catalogue of Microorganisms (GCM) 10K type strain sequencing project: providing services to taxonomists for standard genome sequencing and annotation.</title>
        <authorList>
            <consortium name="The Broad Institute Genomics Platform"/>
            <consortium name="The Broad Institute Genome Sequencing Center for Infectious Disease"/>
            <person name="Wu L."/>
            <person name="Ma J."/>
        </authorList>
    </citation>
    <scope>NUCLEOTIDE SEQUENCE [LARGE SCALE GENOMIC DNA]</scope>
    <source>
        <strain evidence="3">JCM 14234</strain>
    </source>
</reference>
<keyword evidence="3" id="KW-1185">Reference proteome</keyword>
<gene>
    <name evidence="2" type="ORF">GCM10010528_31170</name>
</gene>
<sequence length="489" mass="53939">MEYTELDDYSLPGGRLTTWEPQTAPQAWRDDPRRLSYIHAEHVRRAQSAGSEWYSQWIGTAFWIPGRLDREAMERTILAWYGRHEAFRTTVQEEATHPEDDVTRITVAPEAVTVAGRVVDTALSAEQARAYTAEYFNTTISPLRWPHCVLVTIEPDDGTDAFAVVFAADHTVMDAYTQVFAIRELSALYESEVSGEPHDLVDYGSYADFSDAERELGNQIDAGNIAVAKWRDFFDSTRTTTQPAPMPGFPDFTPLGDAPRMITSTRASAPGYQTTLSQWLLDAGQTARFNGICKAAGGSMTTGIYTALSMATAKLTGSGELRFISPIHTRTSREWMEAVGWFVGIIPVTLRPAAARTFADALAPIGLSYGQYKDVGAAPYAPIAELIGGDATPPGFVVSYIDLRTAQGAQEWEPRGARVLRSATLDADEVYLWINRIPGGTNISARYPAERAEAVEVFISAFLEVLHRVVVDGNARYEMEIPALSIESW</sequence>
<name>A0ABP6LN11_9ACTN</name>
<dbReference type="Gene3D" id="3.30.559.10">
    <property type="entry name" value="Chloramphenicol acetyltransferase-like domain"/>
    <property type="match status" value="1"/>
</dbReference>
<dbReference type="SUPFAM" id="SSF52777">
    <property type="entry name" value="CoA-dependent acyltransferases"/>
    <property type="match status" value="2"/>
</dbReference>
<evidence type="ECO:0000259" key="1">
    <source>
        <dbReference type="Pfam" id="PF00668"/>
    </source>
</evidence>
<feature type="domain" description="Condensation" evidence="1">
    <location>
        <begin position="61"/>
        <end position="380"/>
    </location>
</feature>
<dbReference type="Proteomes" id="UP001501035">
    <property type="component" value="Unassembled WGS sequence"/>
</dbReference>
<dbReference type="Pfam" id="PF00668">
    <property type="entry name" value="Condensation"/>
    <property type="match status" value="1"/>
</dbReference>
<protein>
    <submittedName>
        <fullName evidence="2">Condensation domain-containing protein</fullName>
    </submittedName>
</protein>